<organism evidence="2 3">
    <name type="scientific">Tolypocladium capitatum</name>
    <dbReference type="NCBI Taxonomy" id="45235"/>
    <lineage>
        <taxon>Eukaryota</taxon>
        <taxon>Fungi</taxon>
        <taxon>Dikarya</taxon>
        <taxon>Ascomycota</taxon>
        <taxon>Pezizomycotina</taxon>
        <taxon>Sordariomycetes</taxon>
        <taxon>Hypocreomycetidae</taxon>
        <taxon>Hypocreales</taxon>
        <taxon>Ophiocordycipitaceae</taxon>
        <taxon>Tolypocladium</taxon>
    </lineage>
</organism>
<sequence length="152" mass="15808">MAFLLRTFSLPARMLGSGQSIGAFAGASTGSATSWVPSIFSTGASGWLMPVTRTTGGGLVQQTRGMKVHSSIKKRSSDGKRASDTTDTCTSSASRTRDTSSGSHKTLPRPLARDDNTQTGVCTLFGATASGEQGTWDETGAIRASKFDTGHI</sequence>
<evidence type="ECO:0000313" key="3">
    <source>
        <dbReference type="Proteomes" id="UP000236621"/>
    </source>
</evidence>
<keyword evidence="2" id="KW-0689">Ribosomal protein</keyword>
<protein>
    <submittedName>
        <fullName evidence="2">Ribosomal protein</fullName>
    </submittedName>
</protein>
<accession>A0A2K3QAG7</accession>
<name>A0A2K3QAG7_9HYPO</name>
<dbReference type="EMBL" id="NRSZ01000874">
    <property type="protein sequence ID" value="PNY24540.1"/>
    <property type="molecule type" value="Genomic_DNA"/>
</dbReference>
<feature type="region of interest" description="Disordered" evidence="1">
    <location>
        <begin position="63"/>
        <end position="118"/>
    </location>
</feature>
<dbReference type="STRING" id="45235.A0A2K3QAG7"/>
<feature type="compositionally biased region" description="Basic and acidic residues" evidence="1">
    <location>
        <begin position="75"/>
        <end position="84"/>
    </location>
</feature>
<evidence type="ECO:0000313" key="2">
    <source>
        <dbReference type="EMBL" id="PNY24540.1"/>
    </source>
</evidence>
<gene>
    <name evidence="2" type="ORF">TCAP_05533</name>
</gene>
<comment type="caution">
    <text evidence="2">The sequence shown here is derived from an EMBL/GenBank/DDBJ whole genome shotgun (WGS) entry which is preliminary data.</text>
</comment>
<dbReference type="AlphaFoldDB" id="A0A2K3QAG7"/>
<dbReference type="Proteomes" id="UP000236621">
    <property type="component" value="Unassembled WGS sequence"/>
</dbReference>
<reference evidence="2 3" key="1">
    <citation type="submission" date="2017-08" db="EMBL/GenBank/DDBJ databases">
        <title>Harnessing the power of phylogenomics to disentangle the directionality and signatures of interkingdom host jumping in the parasitic fungal genus Tolypocladium.</title>
        <authorList>
            <person name="Quandt C.A."/>
            <person name="Patterson W."/>
            <person name="Spatafora J.W."/>
        </authorList>
    </citation>
    <scope>NUCLEOTIDE SEQUENCE [LARGE SCALE GENOMIC DNA]</scope>
    <source>
        <strain evidence="2 3">CBS 113982</strain>
    </source>
</reference>
<proteinExistence type="predicted"/>
<evidence type="ECO:0000256" key="1">
    <source>
        <dbReference type="SAM" id="MobiDB-lite"/>
    </source>
</evidence>
<dbReference type="GO" id="GO:0005840">
    <property type="term" value="C:ribosome"/>
    <property type="evidence" value="ECO:0007669"/>
    <property type="project" value="UniProtKB-KW"/>
</dbReference>
<feature type="region of interest" description="Disordered" evidence="1">
    <location>
        <begin position="133"/>
        <end position="152"/>
    </location>
</feature>
<dbReference type="OrthoDB" id="10265903at2759"/>
<keyword evidence="3" id="KW-1185">Reference proteome</keyword>
<keyword evidence="2" id="KW-0687">Ribonucleoprotein</keyword>
<feature type="compositionally biased region" description="Low complexity" evidence="1">
    <location>
        <begin position="85"/>
        <end position="94"/>
    </location>
</feature>